<dbReference type="Proteomes" id="UP000507245">
    <property type="component" value="Unassembled WGS sequence"/>
</dbReference>
<evidence type="ECO:0000313" key="1">
    <source>
        <dbReference type="EMBL" id="CAB4296454.1"/>
    </source>
</evidence>
<gene>
    <name evidence="1" type="ORF">ORAREDHAP_LOCUS8051</name>
</gene>
<proteinExistence type="predicted"/>
<name>A0A6J5WA65_PRUAR</name>
<dbReference type="PANTHER" id="PTHR46890:SF48">
    <property type="entry name" value="RNA-DIRECTED DNA POLYMERASE"/>
    <property type="match status" value="1"/>
</dbReference>
<evidence type="ECO:0000313" key="2">
    <source>
        <dbReference type="Proteomes" id="UP000507245"/>
    </source>
</evidence>
<dbReference type="EMBL" id="CAEKKB010000001">
    <property type="protein sequence ID" value="CAB4296454.1"/>
    <property type="molecule type" value="Genomic_DNA"/>
</dbReference>
<organism evidence="1 2">
    <name type="scientific">Prunus armeniaca</name>
    <name type="common">Apricot</name>
    <name type="synonym">Armeniaca vulgaris</name>
    <dbReference type="NCBI Taxonomy" id="36596"/>
    <lineage>
        <taxon>Eukaryota</taxon>
        <taxon>Viridiplantae</taxon>
        <taxon>Streptophyta</taxon>
        <taxon>Embryophyta</taxon>
        <taxon>Tracheophyta</taxon>
        <taxon>Spermatophyta</taxon>
        <taxon>Magnoliopsida</taxon>
        <taxon>eudicotyledons</taxon>
        <taxon>Gunneridae</taxon>
        <taxon>Pentapetalae</taxon>
        <taxon>rosids</taxon>
        <taxon>fabids</taxon>
        <taxon>Rosales</taxon>
        <taxon>Rosaceae</taxon>
        <taxon>Amygdaloideae</taxon>
        <taxon>Amygdaleae</taxon>
        <taxon>Prunus</taxon>
    </lineage>
</organism>
<dbReference type="AlphaFoldDB" id="A0A6J5WA65"/>
<reference evidence="2" key="1">
    <citation type="journal article" date="2020" name="Genome Biol.">
        <title>Gamete binning: chromosome-level and haplotype-resolved genome assembly enabled by high-throughput single-cell sequencing of gamete genomes.</title>
        <authorList>
            <person name="Campoy J.A."/>
            <person name="Sun H."/>
            <person name="Goel M."/>
            <person name="Jiao W.-B."/>
            <person name="Folz-Donahue K."/>
            <person name="Wang N."/>
            <person name="Rubio M."/>
            <person name="Liu C."/>
            <person name="Kukat C."/>
            <person name="Ruiz D."/>
            <person name="Huettel B."/>
            <person name="Schneeberger K."/>
        </authorList>
    </citation>
    <scope>NUCLEOTIDE SEQUENCE [LARGE SCALE GENOMIC DNA]</scope>
    <source>
        <strain evidence="2">cv. Rojo Pasion</strain>
    </source>
</reference>
<keyword evidence="2" id="KW-1185">Reference proteome</keyword>
<evidence type="ECO:0008006" key="3">
    <source>
        <dbReference type="Google" id="ProtNLM"/>
    </source>
</evidence>
<dbReference type="PANTHER" id="PTHR46890">
    <property type="entry name" value="NON-LTR RETROLELEMENT REVERSE TRANSCRIPTASE-LIKE PROTEIN-RELATED"/>
    <property type="match status" value="1"/>
</dbReference>
<dbReference type="OrthoDB" id="1436205at2759"/>
<sequence length="109" mass="12480">MNCIHPVLNDDMNWMLCAPFSKEEIHDASTQLGSLKASGPDGFPSIFYHKFWSTLKEIIEGAAAEFYEGYDHMREINRTHIALIPKVQSWECTGQFRPISPCNNSYKIL</sequence>
<dbReference type="InterPro" id="IPR052343">
    <property type="entry name" value="Retrotransposon-Effector_Assoc"/>
</dbReference>
<accession>A0A6J5WA65</accession>
<protein>
    <recommendedName>
        <fullName evidence="3">Reverse transcriptase domain-containing protein</fullName>
    </recommendedName>
</protein>